<comment type="caution">
    <text evidence="1">The sequence shown here is derived from an EMBL/GenBank/DDBJ whole genome shotgun (WGS) entry which is preliminary data.</text>
</comment>
<accession>A0A9P6CC57</accession>
<dbReference type="Proteomes" id="UP000807353">
    <property type="component" value="Unassembled WGS sequence"/>
</dbReference>
<organism evidence="1 2">
    <name type="scientific">Collybia nuda</name>
    <dbReference type="NCBI Taxonomy" id="64659"/>
    <lineage>
        <taxon>Eukaryota</taxon>
        <taxon>Fungi</taxon>
        <taxon>Dikarya</taxon>
        <taxon>Basidiomycota</taxon>
        <taxon>Agaricomycotina</taxon>
        <taxon>Agaricomycetes</taxon>
        <taxon>Agaricomycetidae</taxon>
        <taxon>Agaricales</taxon>
        <taxon>Tricholomatineae</taxon>
        <taxon>Clitocybaceae</taxon>
        <taxon>Collybia</taxon>
    </lineage>
</organism>
<keyword evidence="2" id="KW-1185">Reference proteome</keyword>
<gene>
    <name evidence="1" type="ORF">BDZ94DRAFT_1311642</name>
</gene>
<reference evidence="1" key="1">
    <citation type="submission" date="2020-11" db="EMBL/GenBank/DDBJ databases">
        <authorList>
            <consortium name="DOE Joint Genome Institute"/>
            <person name="Ahrendt S."/>
            <person name="Riley R."/>
            <person name="Andreopoulos W."/>
            <person name="Labutti K."/>
            <person name="Pangilinan J."/>
            <person name="Ruiz-Duenas F.J."/>
            <person name="Barrasa J.M."/>
            <person name="Sanchez-Garcia M."/>
            <person name="Camarero S."/>
            <person name="Miyauchi S."/>
            <person name="Serrano A."/>
            <person name="Linde D."/>
            <person name="Babiker R."/>
            <person name="Drula E."/>
            <person name="Ayuso-Fernandez I."/>
            <person name="Pacheco R."/>
            <person name="Padilla G."/>
            <person name="Ferreira P."/>
            <person name="Barriuso J."/>
            <person name="Kellner H."/>
            <person name="Castanera R."/>
            <person name="Alfaro M."/>
            <person name="Ramirez L."/>
            <person name="Pisabarro A.G."/>
            <person name="Kuo A."/>
            <person name="Tritt A."/>
            <person name="Lipzen A."/>
            <person name="He G."/>
            <person name="Yan M."/>
            <person name="Ng V."/>
            <person name="Cullen D."/>
            <person name="Martin F."/>
            <person name="Rosso M.-N."/>
            <person name="Henrissat B."/>
            <person name="Hibbett D."/>
            <person name="Martinez A.T."/>
            <person name="Grigoriev I.V."/>
        </authorList>
    </citation>
    <scope>NUCLEOTIDE SEQUENCE</scope>
    <source>
        <strain evidence="1">CBS 247.69</strain>
    </source>
</reference>
<proteinExistence type="predicted"/>
<sequence length="126" mass="13793">MVKQVMTVMIVQYDQENDTVAKETCSPESLFSTLVNDEMAKEISDKIANDPDADGADPISAPETSFLQLQKAKNSIVNLTGSSDEEHFSKFRDSIPDLSYGSGRKPLALALMIDLSFSNKKPSFGL</sequence>
<protein>
    <submittedName>
        <fullName evidence="1">Uncharacterized protein</fullName>
    </submittedName>
</protein>
<evidence type="ECO:0000313" key="2">
    <source>
        <dbReference type="Proteomes" id="UP000807353"/>
    </source>
</evidence>
<evidence type="ECO:0000313" key="1">
    <source>
        <dbReference type="EMBL" id="KAF9460267.1"/>
    </source>
</evidence>
<name>A0A9P6CC57_9AGAR</name>
<dbReference type="AlphaFoldDB" id="A0A9P6CC57"/>
<dbReference type="EMBL" id="MU150301">
    <property type="protein sequence ID" value="KAF9460267.1"/>
    <property type="molecule type" value="Genomic_DNA"/>
</dbReference>